<dbReference type="OrthoDB" id="1936115at2759"/>
<evidence type="ECO:0000313" key="1">
    <source>
        <dbReference type="EMBL" id="RDX64088.1"/>
    </source>
</evidence>
<name>A0A371EDI9_MUCPR</name>
<evidence type="ECO:0000313" key="2">
    <source>
        <dbReference type="Proteomes" id="UP000257109"/>
    </source>
</evidence>
<sequence>MKKKDQQTLTFIYQSVDKMKKVHLQTLRLEFESLRMKESESISDFGNRMMMVVNQMKCYEEKM</sequence>
<reference evidence="1" key="1">
    <citation type="submission" date="2018-05" db="EMBL/GenBank/DDBJ databases">
        <title>Draft genome of Mucuna pruriens seed.</title>
        <authorList>
            <person name="Nnadi N.E."/>
            <person name="Vos R."/>
            <person name="Hasami M.H."/>
            <person name="Devisetty U.K."/>
            <person name="Aguiy J.C."/>
        </authorList>
    </citation>
    <scope>NUCLEOTIDE SEQUENCE [LARGE SCALE GENOMIC DNA]</scope>
    <source>
        <strain evidence="1">JCA_2017</strain>
    </source>
</reference>
<keyword evidence="2" id="KW-1185">Reference proteome</keyword>
<feature type="non-terminal residue" evidence="1">
    <location>
        <position position="1"/>
    </location>
</feature>
<dbReference type="EMBL" id="QJKJ01014558">
    <property type="protein sequence ID" value="RDX64088.1"/>
    <property type="molecule type" value="Genomic_DNA"/>
</dbReference>
<gene>
    <name evidence="1" type="ORF">CR513_57394</name>
</gene>
<dbReference type="Proteomes" id="UP000257109">
    <property type="component" value="Unassembled WGS sequence"/>
</dbReference>
<proteinExistence type="predicted"/>
<protein>
    <submittedName>
        <fullName evidence="1">Uncharacterized protein</fullName>
    </submittedName>
</protein>
<accession>A0A371EDI9</accession>
<dbReference type="AlphaFoldDB" id="A0A371EDI9"/>
<comment type="caution">
    <text evidence="1">The sequence shown here is derived from an EMBL/GenBank/DDBJ whole genome shotgun (WGS) entry which is preliminary data.</text>
</comment>
<organism evidence="1 2">
    <name type="scientific">Mucuna pruriens</name>
    <name type="common">Velvet bean</name>
    <name type="synonym">Dolichos pruriens</name>
    <dbReference type="NCBI Taxonomy" id="157652"/>
    <lineage>
        <taxon>Eukaryota</taxon>
        <taxon>Viridiplantae</taxon>
        <taxon>Streptophyta</taxon>
        <taxon>Embryophyta</taxon>
        <taxon>Tracheophyta</taxon>
        <taxon>Spermatophyta</taxon>
        <taxon>Magnoliopsida</taxon>
        <taxon>eudicotyledons</taxon>
        <taxon>Gunneridae</taxon>
        <taxon>Pentapetalae</taxon>
        <taxon>rosids</taxon>
        <taxon>fabids</taxon>
        <taxon>Fabales</taxon>
        <taxon>Fabaceae</taxon>
        <taxon>Papilionoideae</taxon>
        <taxon>50 kb inversion clade</taxon>
        <taxon>NPAAA clade</taxon>
        <taxon>indigoferoid/millettioid clade</taxon>
        <taxon>Phaseoleae</taxon>
        <taxon>Mucuna</taxon>
    </lineage>
</organism>